<evidence type="ECO:0000313" key="2">
    <source>
        <dbReference type="EnsemblPlants" id="EMT27619"/>
    </source>
</evidence>
<name>M8C075_AEGTA</name>
<dbReference type="ExpressionAtlas" id="M8C075">
    <property type="expression patterns" value="baseline"/>
</dbReference>
<dbReference type="InterPro" id="IPR001810">
    <property type="entry name" value="F-box_dom"/>
</dbReference>
<dbReference type="Gene3D" id="2.120.10.80">
    <property type="entry name" value="Kelch-type beta propeller"/>
    <property type="match status" value="1"/>
</dbReference>
<protein>
    <submittedName>
        <fullName evidence="2">Uncharacterized protein</fullName>
    </submittedName>
</protein>
<dbReference type="SUPFAM" id="SSF81383">
    <property type="entry name" value="F-box domain"/>
    <property type="match status" value="1"/>
</dbReference>
<dbReference type="PANTHER" id="PTHR35546:SF48">
    <property type="entry name" value="F-BOX DOMAIN-CONTAINING PROTEIN"/>
    <property type="match status" value="1"/>
</dbReference>
<dbReference type="SUPFAM" id="SSF117281">
    <property type="entry name" value="Kelch motif"/>
    <property type="match status" value="1"/>
</dbReference>
<organism evidence="2">
    <name type="scientific">Aegilops tauschii</name>
    <name type="common">Tausch's goatgrass</name>
    <name type="synonym">Aegilops squarrosa</name>
    <dbReference type="NCBI Taxonomy" id="37682"/>
    <lineage>
        <taxon>Eukaryota</taxon>
        <taxon>Viridiplantae</taxon>
        <taxon>Streptophyta</taxon>
        <taxon>Embryophyta</taxon>
        <taxon>Tracheophyta</taxon>
        <taxon>Spermatophyta</taxon>
        <taxon>Magnoliopsida</taxon>
        <taxon>Liliopsida</taxon>
        <taxon>Poales</taxon>
        <taxon>Poaceae</taxon>
        <taxon>BOP clade</taxon>
        <taxon>Pooideae</taxon>
        <taxon>Triticodae</taxon>
        <taxon>Triticeae</taxon>
        <taxon>Triticinae</taxon>
        <taxon>Aegilops</taxon>
    </lineage>
</organism>
<feature type="compositionally biased region" description="Gly residues" evidence="1">
    <location>
        <begin position="1"/>
        <end position="10"/>
    </location>
</feature>
<feature type="compositionally biased region" description="Basic and acidic residues" evidence="1">
    <location>
        <begin position="36"/>
        <end position="46"/>
    </location>
</feature>
<dbReference type="InterPro" id="IPR055290">
    <property type="entry name" value="At3g26010-like"/>
</dbReference>
<accession>M8C075</accession>
<dbReference type="EnsemblPlants" id="EMT27619">
    <property type="protein sequence ID" value="EMT27619"/>
    <property type="gene ID" value="F775_14032"/>
</dbReference>
<evidence type="ECO:0000256" key="1">
    <source>
        <dbReference type="SAM" id="MobiDB-lite"/>
    </source>
</evidence>
<dbReference type="InterPro" id="IPR015915">
    <property type="entry name" value="Kelch-typ_b-propeller"/>
</dbReference>
<dbReference type="Pfam" id="PF00646">
    <property type="entry name" value="F-box"/>
    <property type="match status" value="1"/>
</dbReference>
<reference evidence="2" key="1">
    <citation type="submission" date="2015-06" db="UniProtKB">
        <authorList>
            <consortium name="EnsemblPlants"/>
        </authorList>
    </citation>
    <scope>IDENTIFICATION</scope>
</reference>
<dbReference type="AlphaFoldDB" id="M8C075"/>
<dbReference type="InterPro" id="IPR056592">
    <property type="entry name" value="Beta-prop_At3g26010-like"/>
</dbReference>
<sequence>MPPGGGGGKHGCTVHGHPPETVSRDEHTPPLPAPSQEKEKKQKLEQEQQIVPSLPEGALVEILSRVPYRSLCRFKCVSKPWLALCSARDIRKRSPQTLSGFFYYEGGRLCFRNLSGRGLPLVDPTLRFLRQSYDHVVLLQVCGGFLLCTSGNSVGSQESYVVCNPATEEWTVLPDLGYPCHCPIPFMGFDTAVPSRFVVFAPQPNIFGPDGSRDVAIYSSETGRWTIVANKWATTPLMVHGMYKQVFLDGTIYVRIINNSVATVDTEVRVWREIQMPDDLPNDLPTICDIGRSQGRLYAWQIDNSQVCQLYIWVLEDYVTGR</sequence>
<dbReference type="Pfam" id="PF24750">
    <property type="entry name" value="b-prop_At3g26010-like"/>
    <property type="match status" value="1"/>
</dbReference>
<dbReference type="InterPro" id="IPR036047">
    <property type="entry name" value="F-box-like_dom_sf"/>
</dbReference>
<dbReference type="Gene3D" id="1.20.1280.50">
    <property type="match status" value="1"/>
</dbReference>
<dbReference type="SMART" id="SM00256">
    <property type="entry name" value="FBOX"/>
    <property type="match status" value="1"/>
</dbReference>
<feature type="region of interest" description="Disordered" evidence="1">
    <location>
        <begin position="1"/>
        <end position="47"/>
    </location>
</feature>
<proteinExistence type="predicted"/>
<dbReference type="PANTHER" id="PTHR35546">
    <property type="entry name" value="F-BOX PROTEIN INTERACTION DOMAIN PROTEIN-RELATED"/>
    <property type="match status" value="1"/>
</dbReference>